<dbReference type="Proteomes" id="UP000308600">
    <property type="component" value="Unassembled WGS sequence"/>
</dbReference>
<evidence type="ECO:0000313" key="1">
    <source>
        <dbReference type="EMBL" id="TFK73599.1"/>
    </source>
</evidence>
<sequence>MHHLYDCVVVGSGHAGSCAALSAVEGGCKKALIIDKCPPEWVGGNGYFTAGAHRTAHQGLTDLWPIVRNVTQEMVGRIDMEAYSDEAFVSDIMRLGEGKPNLGLVTEMVAGSRSAVDWLAKVVRVPFIFTFHRQAYEVEGRQKFWGGMVLGVEDGGKGLISAHQRALTEAGVEIWFQTTLVDLDVRENLVEGLVVEKDGTRIQIRTPAVVLAAGGFEANAAMRVQHLGQEWGRAMVRGTPYNTGDCFSIAQRAGARLVGDWKGCHSTAWDANASPNSGHRELTNQFTKSGYPLGIMVNCQGKRFVDEGEDFRNYTYAKFGRAILQQPHGFAFQVWDTKVLSRLRVEEYGDDVVEKILANDLEELADKLVEHGLQNKQNFLQSLHEFNEAVRYHRMEHAHLRWDPAVKDGLSTQSEGSQLDLPKSNWALSIDEAPFVAVKVGCGITFTFGGLAIDPKTSGVISEVTGTAIRGLFCAGEMVGDLFYNNYPGGSGLTAGAVFGRKAGQVAAQIS</sequence>
<protein>
    <submittedName>
        <fullName evidence="1">FAD/NAD(P)-binding domain-containing protein</fullName>
    </submittedName>
</protein>
<dbReference type="EMBL" id="ML208274">
    <property type="protein sequence ID" value="TFK73599.1"/>
    <property type="molecule type" value="Genomic_DNA"/>
</dbReference>
<evidence type="ECO:0000313" key="2">
    <source>
        <dbReference type="Proteomes" id="UP000308600"/>
    </source>
</evidence>
<organism evidence="1 2">
    <name type="scientific">Pluteus cervinus</name>
    <dbReference type="NCBI Taxonomy" id="181527"/>
    <lineage>
        <taxon>Eukaryota</taxon>
        <taxon>Fungi</taxon>
        <taxon>Dikarya</taxon>
        <taxon>Basidiomycota</taxon>
        <taxon>Agaricomycotina</taxon>
        <taxon>Agaricomycetes</taxon>
        <taxon>Agaricomycetidae</taxon>
        <taxon>Agaricales</taxon>
        <taxon>Pluteineae</taxon>
        <taxon>Pluteaceae</taxon>
        <taxon>Pluteus</taxon>
    </lineage>
</organism>
<gene>
    <name evidence="1" type="ORF">BDN72DRAFT_790574</name>
</gene>
<keyword evidence="2" id="KW-1185">Reference proteome</keyword>
<accession>A0ACD3B6I3</accession>
<reference evidence="1 2" key="1">
    <citation type="journal article" date="2019" name="Nat. Ecol. Evol.">
        <title>Megaphylogeny resolves global patterns of mushroom evolution.</title>
        <authorList>
            <person name="Varga T."/>
            <person name="Krizsan K."/>
            <person name="Foldi C."/>
            <person name="Dima B."/>
            <person name="Sanchez-Garcia M."/>
            <person name="Sanchez-Ramirez S."/>
            <person name="Szollosi G.J."/>
            <person name="Szarkandi J.G."/>
            <person name="Papp V."/>
            <person name="Albert L."/>
            <person name="Andreopoulos W."/>
            <person name="Angelini C."/>
            <person name="Antonin V."/>
            <person name="Barry K.W."/>
            <person name="Bougher N.L."/>
            <person name="Buchanan P."/>
            <person name="Buyck B."/>
            <person name="Bense V."/>
            <person name="Catcheside P."/>
            <person name="Chovatia M."/>
            <person name="Cooper J."/>
            <person name="Damon W."/>
            <person name="Desjardin D."/>
            <person name="Finy P."/>
            <person name="Geml J."/>
            <person name="Haridas S."/>
            <person name="Hughes K."/>
            <person name="Justo A."/>
            <person name="Karasinski D."/>
            <person name="Kautmanova I."/>
            <person name="Kiss B."/>
            <person name="Kocsube S."/>
            <person name="Kotiranta H."/>
            <person name="LaButti K.M."/>
            <person name="Lechner B.E."/>
            <person name="Liimatainen K."/>
            <person name="Lipzen A."/>
            <person name="Lukacs Z."/>
            <person name="Mihaltcheva S."/>
            <person name="Morgado L.N."/>
            <person name="Niskanen T."/>
            <person name="Noordeloos M.E."/>
            <person name="Ohm R.A."/>
            <person name="Ortiz-Santana B."/>
            <person name="Ovrebo C."/>
            <person name="Racz N."/>
            <person name="Riley R."/>
            <person name="Savchenko A."/>
            <person name="Shiryaev A."/>
            <person name="Soop K."/>
            <person name="Spirin V."/>
            <person name="Szebenyi C."/>
            <person name="Tomsovsky M."/>
            <person name="Tulloss R.E."/>
            <person name="Uehling J."/>
            <person name="Grigoriev I.V."/>
            <person name="Vagvolgyi C."/>
            <person name="Papp T."/>
            <person name="Martin F.M."/>
            <person name="Miettinen O."/>
            <person name="Hibbett D.S."/>
            <person name="Nagy L.G."/>
        </authorList>
    </citation>
    <scope>NUCLEOTIDE SEQUENCE [LARGE SCALE GENOMIC DNA]</scope>
    <source>
        <strain evidence="1 2">NL-1719</strain>
    </source>
</reference>
<name>A0ACD3B6I3_9AGAR</name>
<proteinExistence type="predicted"/>